<dbReference type="InterPro" id="IPR013320">
    <property type="entry name" value="ConA-like_dom_sf"/>
</dbReference>
<evidence type="ECO:0000313" key="2">
    <source>
        <dbReference type="EMBL" id="CAB4132660.1"/>
    </source>
</evidence>
<dbReference type="Pfam" id="PF24299">
    <property type="entry name" value="DUF7483"/>
    <property type="match status" value="1"/>
</dbReference>
<dbReference type="SUPFAM" id="SSF49899">
    <property type="entry name" value="Concanavalin A-like lectins/glucanases"/>
    <property type="match status" value="1"/>
</dbReference>
<gene>
    <name evidence="2" type="ORF">UFOVP261_47</name>
</gene>
<dbReference type="InterPro" id="IPR055906">
    <property type="entry name" value="DUF7483"/>
</dbReference>
<reference evidence="2" key="1">
    <citation type="submission" date="2020-04" db="EMBL/GenBank/DDBJ databases">
        <authorList>
            <person name="Chiriac C."/>
            <person name="Salcher M."/>
            <person name="Ghai R."/>
            <person name="Kavagutti S V."/>
        </authorList>
    </citation>
    <scope>NUCLEOTIDE SEQUENCE</scope>
</reference>
<organism evidence="2">
    <name type="scientific">uncultured Caudovirales phage</name>
    <dbReference type="NCBI Taxonomy" id="2100421"/>
    <lineage>
        <taxon>Viruses</taxon>
        <taxon>Duplodnaviria</taxon>
        <taxon>Heunggongvirae</taxon>
        <taxon>Uroviricota</taxon>
        <taxon>Caudoviricetes</taxon>
        <taxon>Peduoviridae</taxon>
        <taxon>Maltschvirus</taxon>
        <taxon>Maltschvirus maltsch</taxon>
    </lineage>
</organism>
<keyword evidence="2" id="KW-0430">Lectin</keyword>
<feature type="domain" description="DUF7483" evidence="1">
    <location>
        <begin position="460"/>
        <end position="565"/>
    </location>
</feature>
<dbReference type="GO" id="GO:0030246">
    <property type="term" value="F:carbohydrate binding"/>
    <property type="evidence" value="ECO:0007669"/>
    <property type="project" value="UniProtKB-KW"/>
</dbReference>
<proteinExistence type="predicted"/>
<dbReference type="Gene3D" id="2.60.120.920">
    <property type="match status" value="1"/>
</dbReference>
<evidence type="ECO:0000259" key="1">
    <source>
        <dbReference type="Pfam" id="PF24299"/>
    </source>
</evidence>
<accession>A0A6J5LI55</accession>
<dbReference type="InterPro" id="IPR043136">
    <property type="entry name" value="B30.2/SPRY_sf"/>
</dbReference>
<sequence>MFSASKTKQAVSGALALTKSLRLRSSASAYLNRTPSSATNQKTFTFSFWIKRATITGTKYVFTANSDTNASNAFGIDFYNNLEVYQNSSGSAVLDLISSAIYVDNSAWYHVVIAIDTTQATASNRALMYVNGLQVTSFSTATYPAQNTNLSVNSAVAHYIGRLGYTTTAIAEQYITDFYLIDGQQLTPSSFGATDATTGVWQPKAYSGSYGTNGFHLTFANTTSTTTLGYDTSGNSNNWTTNNISLTAGSTYDSMNDVPTLTSATASNYAVWNPATQSAGTISNGNLQYYGPGSWKAIGSTILLPSTGKWYAEVVLLNAPFSNNFGDLWNTFGFIAPASVSGWSYNTGTSFYISDVGYYSNYSTGASGAFTGNTAGTVLGLAFDRSTNQVTIYQNGVSKVTVTIGITSGSDLYFFNGSYDATNGAMAVNFGQQPWQYSPPSGFVALNTYNLPTPAIVQGNKYMDATLYTGTLVAQSITNAGSFQPDFVWIKSRSAATDNKLTDSNRGATKALISNTTGAETTDTLGLTAFNSNGFTISTDTNYNNSGATYVAWQWKAGQGSNVSN</sequence>
<protein>
    <submittedName>
        <fullName evidence="2">Concanavalin A-like lectin/glucanases superfamily</fullName>
    </submittedName>
</protein>
<feature type="non-terminal residue" evidence="2">
    <location>
        <position position="565"/>
    </location>
</feature>
<dbReference type="Gene3D" id="2.60.120.200">
    <property type="match status" value="1"/>
</dbReference>
<name>A0A6J5LI55_9CAUD</name>
<dbReference type="EMBL" id="LR796262">
    <property type="protein sequence ID" value="CAB4132660.1"/>
    <property type="molecule type" value="Genomic_DNA"/>
</dbReference>